<dbReference type="EMBL" id="QOQD01000007">
    <property type="protein sequence ID" value="RCL73388.1"/>
    <property type="molecule type" value="Genomic_DNA"/>
</dbReference>
<dbReference type="AlphaFoldDB" id="A0A368DNH8"/>
<organism evidence="2 3">
    <name type="scientific">PS1 clade bacterium</name>
    <dbReference type="NCBI Taxonomy" id="2175152"/>
    <lineage>
        <taxon>Bacteria</taxon>
        <taxon>Pseudomonadati</taxon>
        <taxon>Pseudomonadota</taxon>
        <taxon>Alphaproteobacteria</taxon>
        <taxon>PS1 clade</taxon>
    </lineage>
</organism>
<evidence type="ECO:0000313" key="2">
    <source>
        <dbReference type="EMBL" id="RCL73388.1"/>
    </source>
</evidence>
<evidence type="ECO:0000313" key="3">
    <source>
        <dbReference type="Proteomes" id="UP000253570"/>
    </source>
</evidence>
<feature type="chain" id="PRO_5016901527" evidence="1">
    <location>
        <begin position="22"/>
        <end position="209"/>
    </location>
</feature>
<dbReference type="Pfam" id="PF05494">
    <property type="entry name" value="MlaC"/>
    <property type="match status" value="1"/>
</dbReference>
<accession>A0A368DNH8</accession>
<dbReference type="Gene3D" id="3.10.450.710">
    <property type="entry name" value="Tgt2/MlaC"/>
    <property type="match status" value="1"/>
</dbReference>
<keyword evidence="1" id="KW-0732">Signal</keyword>
<dbReference type="PANTHER" id="PTHR36573:SF1">
    <property type="entry name" value="INTERMEMBRANE PHOSPHOLIPID TRANSPORT SYSTEM BINDING PROTEIN MLAC"/>
    <property type="match status" value="1"/>
</dbReference>
<gene>
    <name evidence="2" type="ORF">DBW71_03820</name>
</gene>
<proteinExistence type="predicted"/>
<dbReference type="PANTHER" id="PTHR36573">
    <property type="entry name" value="INTERMEMBRANE PHOSPHOLIPID TRANSPORT SYSTEM BINDING PROTEIN MLAC"/>
    <property type="match status" value="1"/>
</dbReference>
<name>A0A368DNH8_9PROT</name>
<dbReference type="Proteomes" id="UP000253570">
    <property type="component" value="Unassembled WGS sequence"/>
</dbReference>
<dbReference type="InterPro" id="IPR042245">
    <property type="entry name" value="Tgt2/MlaC_sf"/>
</dbReference>
<evidence type="ECO:0000256" key="1">
    <source>
        <dbReference type="SAM" id="SignalP"/>
    </source>
</evidence>
<feature type="signal peptide" evidence="1">
    <location>
        <begin position="1"/>
        <end position="21"/>
    </location>
</feature>
<comment type="caution">
    <text evidence="2">The sequence shown here is derived from an EMBL/GenBank/DDBJ whole genome shotgun (WGS) entry which is preliminary data.</text>
</comment>
<protein>
    <submittedName>
        <fullName evidence="2">ABC transporter substrate-binding protein</fullName>
    </submittedName>
</protein>
<reference evidence="2 3" key="1">
    <citation type="journal article" date="2018" name="Microbiome">
        <title>Fine metagenomic profile of the Mediterranean stratified and mixed water columns revealed by assembly and recruitment.</title>
        <authorList>
            <person name="Haro-Moreno J.M."/>
            <person name="Lopez-Perez M."/>
            <person name="De La Torre J.R."/>
            <person name="Picazo A."/>
            <person name="Camacho A."/>
            <person name="Rodriguez-Valera F."/>
        </authorList>
    </citation>
    <scope>NUCLEOTIDE SEQUENCE [LARGE SCALE GENOMIC DNA]</scope>
    <source>
        <strain evidence="2">MED-G57</strain>
    </source>
</reference>
<sequence>MKYLKNVLLLFSLTITFTLSLNIKEAESQSCDETINFINEISAKTLSIVNTENYTINQKKYHLSNLLLNNADFKTMGKVALGRYSRKLPKDREDQYTVLIKNMVTDMIHTKLNTNVEEEASSYSIINRTCNTKGSKNREFLVDGDILKNDSKLTTIRWWIILNNADDYKVIDISLAGVSLALQKREEFTSYLSKNSIDDLIKNLSDKFE</sequence>
<dbReference type="InterPro" id="IPR008869">
    <property type="entry name" value="MlaC/ttg2D"/>
</dbReference>